<keyword evidence="3" id="KW-1185">Reference proteome</keyword>
<dbReference type="Proteomes" id="UP000729402">
    <property type="component" value="Unassembled WGS sequence"/>
</dbReference>
<organism evidence="2 3">
    <name type="scientific">Zizania palustris</name>
    <name type="common">Northern wild rice</name>
    <dbReference type="NCBI Taxonomy" id="103762"/>
    <lineage>
        <taxon>Eukaryota</taxon>
        <taxon>Viridiplantae</taxon>
        <taxon>Streptophyta</taxon>
        <taxon>Embryophyta</taxon>
        <taxon>Tracheophyta</taxon>
        <taxon>Spermatophyta</taxon>
        <taxon>Magnoliopsida</taxon>
        <taxon>Liliopsida</taxon>
        <taxon>Poales</taxon>
        <taxon>Poaceae</taxon>
        <taxon>BOP clade</taxon>
        <taxon>Oryzoideae</taxon>
        <taxon>Oryzeae</taxon>
        <taxon>Zizaniinae</taxon>
        <taxon>Zizania</taxon>
    </lineage>
</organism>
<comment type="caution">
    <text evidence="2">The sequence shown here is derived from an EMBL/GenBank/DDBJ whole genome shotgun (WGS) entry which is preliminary data.</text>
</comment>
<reference evidence="2" key="1">
    <citation type="journal article" date="2021" name="bioRxiv">
        <title>Whole Genome Assembly and Annotation of Northern Wild Rice, Zizania palustris L., Supports a Whole Genome Duplication in the Zizania Genus.</title>
        <authorList>
            <person name="Haas M."/>
            <person name="Kono T."/>
            <person name="Macchietto M."/>
            <person name="Millas R."/>
            <person name="McGilp L."/>
            <person name="Shao M."/>
            <person name="Duquette J."/>
            <person name="Hirsch C.N."/>
            <person name="Kimball J."/>
        </authorList>
    </citation>
    <scope>NUCLEOTIDE SEQUENCE</scope>
    <source>
        <tissue evidence="2">Fresh leaf tissue</tissue>
    </source>
</reference>
<name>A0A8J5WLS5_ZIZPA</name>
<evidence type="ECO:0000256" key="1">
    <source>
        <dbReference type="SAM" id="MobiDB-lite"/>
    </source>
</evidence>
<proteinExistence type="predicted"/>
<reference evidence="2" key="2">
    <citation type="submission" date="2021-02" db="EMBL/GenBank/DDBJ databases">
        <authorList>
            <person name="Kimball J.A."/>
            <person name="Haas M.W."/>
            <person name="Macchietto M."/>
            <person name="Kono T."/>
            <person name="Duquette J."/>
            <person name="Shao M."/>
        </authorList>
    </citation>
    <scope>NUCLEOTIDE SEQUENCE</scope>
    <source>
        <tissue evidence="2">Fresh leaf tissue</tissue>
    </source>
</reference>
<sequence>MPSDDTPRLQAPHHRNLQVPPPARPICHHERRRQEPWLRVSAIAPPPPATPLLLLSLSRHPQPPLSYLSHRFTGHP</sequence>
<gene>
    <name evidence="2" type="ORF">GUJ93_ZPchr0012g18921</name>
</gene>
<evidence type="ECO:0000313" key="3">
    <source>
        <dbReference type="Proteomes" id="UP000729402"/>
    </source>
</evidence>
<accession>A0A8J5WLS5</accession>
<dbReference type="EMBL" id="JAAALK010000080">
    <property type="protein sequence ID" value="KAG8093065.1"/>
    <property type="molecule type" value="Genomic_DNA"/>
</dbReference>
<evidence type="ECO:0000313" key="2">
    <source>
        <dbReference type="EMBL" id="KAG8093065.1"/>
    </source>
</evidence>
<dbReference type="AlphaFoldDB" id="A0A8J5WLS5"/>
<protein>
    <submittedName>
        <fullName evidence="2">Uncharacterized protein</fullName>
    </submittedName>
</protein>
<feature type="region of interest" description="Disordered" evidence="1">
    <location>
        <begin position="1"/>
        <end position="25"/>
    </location>
</feature>